<dbReference type="PANTHER" id="PTHR20959">
    <property type="entry name" value="TRANSPORT AND GOLGI ORGANIZATION PROTEIN 6 FAMILY MEMBER"/>
    <property type="match status" value="1"/>
</dbReference>
<evidence type="ECO:0000313" key="6">
    <source>
        <dbReference type="Proteomes" id="UP001628179"/>
    </source>
</evidence>
<evidence type="ECO:0000256" key="1">
    <source>
        <dbReference type="ARBA" id="ARBA00005724"/>
    </source>
</evidence>
<comment type="similarity">
    <text evidence="1">Belongs to the Tango6 family.</text>
</comment>
<evidence type="ECO:0000256" key="2">
    <source>
        <dbReference type="SAM" id="MobiDB-lite"/>
    </source>
</evidence>
<dbReference type="SUPFAM" id="SSF48371">
    <property type="entry name" value="ARM repeat"/>
    <property type="match status" value="1"/>
</dbReference>
<feature type="compositionally biased region" description="Basic and acidic residues" evidence="2">
    <location>
        <begin position="677"/>
        <end position="696"/>
    </location>
</feature>
<evidence type="ECO:0000259" key="4">
    <source>
        <dbReference type="Pfam" id="PF10363"/>
    </source>
</evidence>
<dbReference type="Pfam" id="PF10363">
    <property type="entry name" value="RTP1_C1"/>
    <property type="match status" value="1"/>
</dbReference>
<dbReference type="Proteomes" id="UP001628179">
    <property type="component" value="Unassembled WGS sequence"/>
</dbReference>
<dbReference type="PANTHER" id="PTHR20959:SF1">
    <property type="entry name" value="TRANSPORT AND GOLGI ORGANIZATION PROTEIN 6 HOMOLOG"/>
    <property type="match status" value="1"/>
</dbReference>
<feature type="domain" description="RNA polymerase II assembly factor Rtp1 C-terminal" evidence="3">
    <location>
        <begin position="821"/>
        <end position="853"/>
    </location>
</feature>
<accession>A0ABQ0G5Q7</accession>
<dbReference type="RefSeq" id="XP_070914830.1">
    <property type="nucleotide sequence ID" value="XM_071058729.1"/>
</dbReference>
<dbReference type="InterPro" id="IPR019451">
    <property type="entry name" value="Rtp1_C1"/>
</dbReference>
<protein>
    <submittedName>
        <fullName evidence="5">Protein required for cell viability</fullName>
    </submittedName>
</protein>
<keyword evidence="6" id="KW-1185">Reference proteome</keyword>
<dbReference type="EMBL" id="BAAFSV010000002">
    <property type="protein sequence ID" value="GAB1313098.1"/>
    <property type="molecule type" value="Genomic_DNA"/>
</dbReference>
<sequence length="908" mass="99870">MEQKAHEKSSRQKLMESIIDLGGKAFSPERIEDSKQQAKSEFDGLIQKTKTLNLLAALNILVRPGHAPPWLRTKLMETLTLVPLRPDGVRATLEFVFAVHPSSTVRVSEAAVPQKRGANITHESLNVASSLLSAPPASVAPETWYSGISPQLLVLLDGDEGPELMKAASYIIGFGILGRKASGAPGTAGWKLLADPMLDHVKPHPGSLNEVGTESDDVVDLSRDKILVHHGDLSTALRRLRSLIVSHPNPGLCKRLLSPLLLPLWALSSWHDAQPSVAENVCAPALELLKIHLKLVSSPEVFLLLVRNLGYRGGCDKHNPEWVYKTMDQGQIAIVDARQPMKNISESAYKFTLQDFDVKIPKLLDLATSSLSDADISAAFLELLKRWIKSSRNLKGQDIIVKQDEEAEDPLVQLAEIKTLQAMMEKFPDKLADQPKHILDLVSQILAGLGDGFDDEEVIGVALSLLNMIITTPGFQKTRVAAGTLSLIETSLGRLSEQTVSTDVSQTANNLRLLLLYRDQVEDTTTATSSPTSRQIEDRKTYNLAISYISQPDSPPPVRSEGLNLIATLITSQSPILDIPGILILLSSLIIDSDEYIYLRIIKLYTLLADKHPRAVTTELVDHFLDAKETYPVDSRLRFGEALLQVIQRMGETFTGTVAEHVGNALLSVAGRRGRRPKTEARQERERRAQERMNREADEVWGGKVPDFSDPLSKEERVRNEVLERIVEGWESKRGSEDVRVRASALSVLGAAVESHVAGLGQGVVTAGLDLCVAVLQLEREVEKGILRRAAVLYVMSFVRALEGARRSGRRLGFGFGREAQEDVMRTLRYVAETDEDGLVVQHARDVVESLENWQVVRLLPEDGESRAHGVLGADGGLTKLAGLQVDPGSSTPLRSGQRPRPKIEEIE</sequence>
<dbReference type="GeneID" id="98174052"/>
<feature type="domain" description="RNA polymerase II assembly factor Rtp1 C-terminal" evidence="4">
    <location>
        <begin position="553"/>
        <end position="653"/>
    </location>
</feature>
<feature type="region of interest" description="Disordered" evidence="2">
    <location>
        <begin position="671"/>
        <end position="696"/>
    </location>
</feature>
<proteinExistence type="inferred from homology"/>
<reference evidence="5 6" key="1">
    <citation type="submission" date="2024-09" db="EMBL/GenBank/DDBJ databases">
        <title>Itraconazole resistance in Madurella fahalii resulting from another homologue of gene encoding cytochrome P450 14-alpha sterol demethylase (CYP51).</title>
        <authorList>
            <person name="Yoshioka I."/>
            <person name="Fahal A.H."/>
            <person name="Kaneko S."/>
            <person name="Yaguchi T."/>
        </authorList>
    </citation>
    <scope>NUCLEOTIDE SEQUENCE [LARGE SCALE GENOMIC DNA]</scope>
    <source>
        <strain evidence="5 6">IFM 68171</strain>
    </source>
</reference>
<evidence type="ECO:0000313" key="5">
    <source>
        <dbReference type="EMBL" id="GAB1313098.1"/>
    </source>
</evidence>
<feature type="region of interest" description="Disordered" evidence="2">
    <location>
        <begin position="882"/>
        <end position="908"/>
    </location>
</feature>
<comment type="caution">
    <text evidence="5">The sequence shown here is derived from an EMBL/GenBank/DDBJ whole genome shotgun (WGS) entry which is preliminary data.</text>
</comment>
<name>A0ABQ0G5Q7_9PEZI</name>
<gene>
    <name evidence="5" type="ORF">MFIFM68171_03308</name>
</gene>
<dbReference type="InterPro" id="IPR039600">
    <property type="entry name" value="TANGO6/Rtp1"/>
</dbReference>
<dbReference type="InterPro" id="IPR019414">
    <property type="entry name" value="Rtp1_C2"/>
</dbReference>
<evidence type="ECO:0000259" key="3">
    <source>
        <dbReference type="Pfam" id="PF10304"/>
    </source>
</evidence>
<dbReference type="InterPro" id="IPR016024">
    <property type="entry name" value="ARM-type_fold"/>
</dbReference>
<dbReference type="Pfam" id="PF10304">
    <property type="entry name" value="RTP1_C2"/>
    <property type="match status" value="1"/>
</dbReference>
<organism evidence="5 6">
    <name type="scientific">Madurella fahalii</name>
    <dbReference type="NCBI Taxonomy" id="1157608"/>
    <lineage>
        <taxon>Eukaryota</taxon>
        <taxon>Fungi</taxon>
        <taxon>Dikarya</taxon>
        <taxon>Ascomycota</taxon>
        <taxon>Pezizomycotina</taxon>
        <taxon>Sordariomycetes</taxon>
        <taxon>Sordariomycetidae</taxon>
        <taxon>Sordariales</taxon>
        <taxon>Sordariales incertae sedis</taxon>
        <taxon>Madurella</taxon>
    </lineage>
</organism>